<dbReference type="InterPro" id="IPR003825">
    <property type="entry name" value="Colicin-V_CvpA"/>
</dbReference>
<dbReference type="STRING" id="936155.HFELIS_13010"/>
<dbReference type="eggNOG" id="COG1286">
    <property type="taxonomic scope" value="Bacteria"/>
</dbReference>
<dbReference type="OrthoDB" id="5329139at2"/>
<evidence type="ECO:0000313" key="6">
    <source>
        <dbReference type="EMBL" id="CBY83385.1"/>
    </source>
</evidence>
<evidence type="ECO:0000256" key="5">
    <source>
        <dbReference type="SAM" id="Phobius"/>
    </source>
</evidence>
<evidence type="ECO:0000256" key="3">
    <source>
        <dbReference type="ARBA" id="ARBA00022989"/>
    </source>
</evidence>
<proteinExistence type="predicted"/>
<comment type="subcellular location">
    <subcellularLocation>
        <location evidence="1">Membrane</location>
        <topology evidence="1">Multi-pass membrane protein</topology>
    </subcellularLocation>
</comment>
<evidence type="ECO:0000256" key="2">
    <source>
        <dbReference type="ARBA" id="ARBA00022692"/>
    </source>
</evidence>
<keyword evidence="7" id="KW-1185">Reference proteome</keyword>
<dbReference type="AlphaFoldDB" id="E7A9R5"/>
<feature type="transmembrane region" description="Helical" evidence="5">
    <location>
        <begin position="6"/>
        <end position="21"/>
    </location>
</feature>
<reference evidence="6 7" key="1">
    <citation type="journal article" date="2011" name="Genome Biol. Evol.">
        <title>Comparative whole genome sequence analysis of the carcinogenic bacterial model pathogen Helicobacter felis.</title>
        <authorList>
            <person name="Arnold I.C."/>
            <person name="Zigova Z."/>
            <person name="Holden M."/>
            <person name="Lawley T.D."/>
            <person name="Rad R."/>
            <person name="Dougan G."/>
            <person name="Falkow S."/>
            <person name="Bentley S.D."/>
            <person name="Muller A."/>
        </authorList>
    </citation>
    <scope>NUCLEOTIDE SEQUENCE [LARGE SCALE GENOMIC DNA]</scope>
    <source>
        <strain evidence="7">ATCC 49179 / CCUG 28539 / NCTC 12436 / CS1</strain>
    </source>
</reference>
<keyword evidence="3 5" id="KW-1133">Transmembrane helix</keyword>
<feature type="transmembrane region" description="Helical" evidence="5">
    <location>
        <begin position="28"/>
        <end position="46"/>
    </location>
</feature>
<protein>
    <submittedName>
        <fullName evidence="6">Integral membrane protein, Colicin V production protein homolog</fullName>
    </submittedName>
</protein>
<gene>
    <name evidence="6" type="ordered locus">Hfelis_13010</name>
</gene>
<dbReference type="Proteomes" id="UP000007934">
    <property type="component" value="Chromosome"/>
</dbReference>
<feature type="transmembrane region" description="Helical" evidence="5">
    <location>
        <begin position="104"/>
        <end position="124"/>
    </location>
</feature>
<dbReference type="RefSeq" id="WP_013469749.1">
    <property type="nucleotide sequence ID" value="NC_014810.2"/>
</dbReference>
<feature type="transmembrane region" description="Helical" evidence="5">
    <location>
        <begin position="66"/>
        <end position="92"/>
    </location>
</feature>
<dbReference type="GO" id="GO:0016020">
    <property type="term" value="C:membrane"/>
    <property type="evidence" value="ECO:0007669"/>
    <property type="project" value="UniProtKB-SubCell"/>
</dbReference>
<dbReference type="Pfam" id="PF02674">
    <property type="entry name" value="Colicin_V"/>
    <property type="match status" value="1"/>
</dbReference>
<dbReference type="PANTHER" id="PTHR36926:SF1">
    <property type="entry name" value="COLICIN V PRODUCTION PROTEIN"/>
    <property type="match status" value="1"/>
</dbReference>
<organism evidence="6 7">
    <name type="scientific">Helicobacter felis (strain ATCC 49179 / CCUG 28539 / NCTC 12436 / CS1)</name>
    <dbReference type="NCBI Taxonomy" id="936155"/>
    <lineage>
        <taxon>Bacteria</taxon>
        <taxon>Pseudomonadati</taxon>
        <taxon>Campylobacterota</taxon>
        <taxon>Epsilonproteobacteria</taxon>
        <taxon>Campylobacterales</taxon>
        <taxon>Helicobacteraceae</taxon>
        <taxon>Helicobacter</taxon>
    </lineage>
</organism>
<dbReference type="GO" id="GO:0009403">
    <property type="term" value="P:toxin biosynthetic process"/>
    <property type="evidence" value="ECO:0007669"/>
    <property type="project" value="InterPro"/>
</dbReference>
<evidence type="ECO:0000256" key="1">
    <source>
        <dbReference type="ARBA" id="ARBA00004141"/>
    </source>
</evidence>
<evidence type="ECO:0000256" key="4">
    <source>
        <dbReference type="ARBA" id="ARBA00023136"/>
    </source>
</evidence>
<dbReference type="HOGENOM" id="CLU_092720_1_1_7"/>
<sequence length="185" mass="20316">MDYIDVALVAIVLIAGIRGFYNGLIDEIAGILGIVCGVWLGSRFANDAGVLFSTHVHNFHNTSIESLIGFTIVLAGVWIAFLIGGVIVSKAVGLSNLGAIDRVLGFFFACAKIYLVFAFLLYGVSHFSFMKPLDTYLRAHSQFYPTMQEVASYVMRRPEVQKLGETIQNKANEVKQKSQDAFPSN</sequence>
<dbReference type="InterPro" id="IPR052719">
    <property type="entry name" value="CvpA-like"/>
</dbReference>
<dbReference type="PANTHER" id="PTHR36926">
    <property type="entry name" value="COLICIN V PRODUCTION PROTEIN"/>
    <property type="match status" value="1"/>
</dbReference>
<dbReference type="KEGG" id="hfe:HFELIS_13010"/>
<dbReference type="EMBL" id="FQ670179">
    <property type="protein sequence ID" value="CBY83385.1"/>
    <property type="molecule type" value="Genomic_DNA"/>
</dbReference>
<keyword evidence="4 5" id="KW-0472">Membrane</keyword>
<accession>E7A9R5</accession>
<evidence type="ECO:0000313" key="7">
    <source>
        <dbReference type="Proteomes" id="UP000007934"/>
    </source>
</evidence>
<keyword evidence="2 5" id="KW-0812">Transmembrane</keyword>
<name>E7A9R5_HELFC</name>
<dbReference type="GeneID" id="36133604"/>